<dbReference type="Pfam" id="PF01494">
    <property type="entry name" value="FAD_binding_3"/>
    <property type="match status" value="1"/>
</dbReference>
<reference evidence="7" key="1">
    <citation type="journal article" date="2015" name="PLoS Genet.">
        <title>Genome Sequence and Transcriptome Analyses of Chrysochromulina tobin: Metabolic Tools for Enhanced Algal Fitness in the Prominent Order Prymnesiales (Haptophyceae).</title>
        <authorList>
            <person name="Hovde B.T."/>
            <person name="Deodato C.R."/>
            <person name="Hunsperger H.M."/>
            <person name="Ryken S.A."/>
            <person name="Yost W."/>
            <person name="Jha R.K."/>
            <person name="Patterson J."/>
            <person name="Monnat R.J. Jr."/>
            <person name="Barlow S.B."/>
            <person name="Starkenburg S.R."/>
            <person name="Cattolico R.A."/>
        </authorList>
    </citation>
    <scope>NUCLEOTIDE SEQUENCE</scope>
    <source>
        <strain evidence="7">CCMP291</strain>
    </source>
</reference>
<evidence type="ECO:0000313" key="6">
    <source>
        <dbReference type="EMBL" id="KOO23193.1"/>
    </source>
</evidence>
<keyword evidence="7" id="KW-1185">Reference proteome</keyword>
<dbReference type="GO" id="GO:0016491">
    <property type="term" value="F:oxidoreductase activity"/>
    <property type="evidence" value="ECO:0007669"/>
    <property type="project" value="UniProtKB-KW"/>
</dbReference>
<evidence type="ECO:0000256" key="3">
    <source>
        <dbReference type="ARBA" id="ARBA00022827"/>
    </source>
</evidence>
<comment type="caution">
    <text evidence="6">The sequence shown here is derived from an EMBL/GenBank/DDBJ whole genome shotgun (WGS) entry which is preliminary data.</text>
</comment>
<feature type="domain" description="FAD-binding" evidence="5">
    <location>
        <begin position="2"/>
        <end position="344"/>
    </location>
</feature>
<evidence type="ECO:0000313" key="7">
    <source>
        <dbReference type="Proteomes" id="UP000037460"/>
    </source>
</evidence>
<keyword evidence="2" id="KW-0285">Flavoprotein</keyword>
<dbReference type="SUPFAM" id="SSF51905">
    <property type="entry name" value="FAD/NAD(P)-binding domain"/>
    <property type="match status" value="1"/>
</dbReference>
<keyword evidence="4" id="KW-0560">Oxidoreductase</keyword>
<dbReference type="OrthoDB" id="655030at2759"/>
<evidence type="ECO:0000259" key="5">
    <source>
        <dbReference type="Pfam" id="PF01494"/>
    </source>
</evidence>
<dbReference type="PANTHER" id="PTHR46496">
    <property type="match status" value="1"/>
</dbReference>
<organism evidence="6 7">
    <name type="scientific">Chrysochromulina tobinii</name>
    <dbReference type="NCBI Taxonomy" id="1460289"/>
    <lineage>
        <taxon>Eukaryota</taxon>
        <taxon>Haptista</taxon>
        <taxon>Haptophyta</taxon>
        <taxon>Prymnesiophyceae</taxon>
        <taxon>Prymnesiales</taxon>
        <taxon>Chrysochromulinaceae</taxon>
        <taxon>Chrysochromulina</taxon>
    </lineage>
</organism>
<accession>A0A0M0JAD4</accession>
<proteinExistence type="predicted"/>
<evidence type="ECO:0000256" key="1">
    <source>
        <dbReference type="ARBA" id="ARBA00001974"/>
    </source>
</evidence>
<dbReference type="EMBL" id="JWZX01003213">
    <property type="protein sequence ID" value="KOO23193.1"/>
    <property type="molecule type" value="Genomic_DNA"/>
</dbReference>
<dbReference type="PANTHER" id="PTHR46496:SF1">
    <property type="entry name" value="ZEAXANTHIN EPOXIDASE, CHLOROPLASTIC"/>
    <property type="match status" value="1"/>
</dbReference>
<dbReference type="GO" id="GO:0071949">
    <property type="term" value="F:FAD binding"/>
    <property type="evidence" value="ECO:0007669"/>
    <property type="project" value="InterPro"/>
</dbReference>
<dbReference type="PRINTS" id="PR00420">
    <property type="entry name" value="RNGMNOXGNASE"/>
</dbReference>
<gene>
    <name evidence="6" type="ORF">Ctob_002879</name>
</gene>
<comment type="cofactor">
    <cofactor evidence="1">
        <name>FAD</name>
        <dbReference type="ChEBI" id="CHEBI:57692"/>
    </cofactor>
</comment>
<dbReference type="InterPro" id="IPR036188">
    <property type="entry name" value="FAD/NAD-bd_sf"/>
</dbReference>
<dbReference type="InterPro" id="IPR002938">
    <property type="entry name" value="FAD-bd"/>
</dbReference>
<sequence>MVAGGGIGGLCAALVLKNQGFDVSVFEKTETYKPFGGPIQIASNALESLLRIDAGVYKQIMSQATVIGDRKNGLKDGLSSEWFATFDLYSPAKARNQDVSVVIDRPKLQDILLSAIGDCVQTGAEVVGYEPSAANGRVIGILSDGTRHEADMLVGADGIWSKVRAVLDPNPKDPVWSGYTCFAAIANCVPDDIKEVGYKVYLGSRKYFVSVDVGGGRVQWYAFLNVPPKSLSLAPGDQLRWLKETQFNDWSPEVHQLLDSTPIEEVEQRDLYDRIPELRWASGRVCLLGDAAHPMMPNLGQGGGMAIEDALVLGQELRRIGTPEAVPLALTKYNNNRVVRAAAVQGMSRLSSAILFQYNHPTVVDSVWPPRIRNVGPRSLITRACQGFLERVAFPLQFEFLFSFPGKILDPQVFAPATSGDFAAPDAVKKDRAGPSTRGVAERTLAQTSFKDWLATYW</sequence>
<evidence type="ECO:0000256" key="2">
    <source>
        <dbReference type="ARBA" id="ARBA00022630"/>
    </source>
</evidence>
<keyword evidence="3" id="KW-0274">FAD</keyword>
<protein>
    <submittedName>
        <fullName evidence="6">Zeaxanthin epoxidase</fullName>
    </submittedName>
</protein>
<evidence type="ECO:0000256" key="4">
    <source>
        <dbReference type="ARBA" id="ARBA00023002"/>
    </source>
</evidence>
<dbReference type="Gene3D" id="3.50.50.60">
    <property type="entry name" value="FAD/NAD(P)-binding domain"/>
    <property type="match status" value="1"/>
</dbReference>
<dbReference type="Proteomes" id="UP000037460">
    <property type="component" value="Unassembled WGS sequence"/>
</dbReference>
<dbReference type="AlphaFoldDB" id="A0A0M0JAD4"/>
<name>A0A0M0JAD4_9EUKA</name>